<reference evidence="2" key="1">
    <citation type="journal article" date="2020" name="Stud. Mycol.">
        <title>101 Dothideomycetes genomes: a test case for predicting lifestyles and emergence of pathogens.</title>
        <authorList>
            <person name="Haridas S."/>
            <person name="Albert R."/>
            <person name="Binder M."/>
            <person name="Bloem J."/>
            <person name="Labutti K."/>
            <person name="Salamov A."/>
            <person name="Andreopoulos B."/>
            <person name="Baker S."/>
            <person name="Barry K."/>
            <person name="Bills G."/>
            <person name="Bluhm B."/>
            <person name="Cannon C."/>
            <person name="Castanera R."/>
            <person name="Culley D."/>
            <person name="Daum C."/>
            <person name="Ezra D."/>
            <person name="Gonzalez J."/>
            <person name="Henrissat B."/>
            <person name="Kuo A."/>
            <person name="Liang C."/>
            <person name="Lipzen A."/>
            <person name="Lutzoni F."/>
            <person name="Magnuson J."/>
            <person name="Mondo S."/>
            <person name="Nolan M."/>
            <person name="Ohm R."/>
            <person name="Pangilinan J."/>
            <person name="Park H.-J."/>
            <person name="Ramirez L."/>
            <person name="Alfaro M."/>
            <person name="Sun H."/>
            <person name="Tritt A."/>
            <person name="Yoshinaga Y."/>
            <person name="Zwiers L.-H."/>
            <person name="Turgeon B."/>
            <person name="Goodwin S."/>
            <person name="Spatafora J."/>
            <person name="Crous P."/>
            <person name="Grigoriev I."/>
        </authorList>
    </citation>
    <scope>NUCLEOTIDE SEQUENCE</scope>
    <source>
        <strain evidence="2">ATCC 74209</strain>
    </source>
</reference>
<sequence>MSGVPTTGNTTSGDGAKAAGYTEAEQKINESPEDIINQSKGHKANLSNKNTSEESKQSSREWLKAHGQE</sequence>
<dbReference type="AlphaFoldDB" id="A0A9P4MZ52"/>
<organism evidence="2 3">
    <name type="scientific">Delitschia confertaspora ATCC 74209</name>
    <dbReference type="NCBI Taxonomy" id="1513339"/>
    <lineage>
        <taxon>Eukaryota</taxon>
        <taxon>Fungi</taxon>
        <taxon>Dikarya</taxon>
        <taxon>Ascomycota</taxon>
        <taxon>Pezizomycotina</taxon>
        <taxon>Dothideomycetes</taxon>
        <taxon>Pleosporomycetidae</taxon>
        <taxon>Pleosporales</taxon>
        <taxon>Delitschiaceae</taxon>
        <taxon>Delitschia</taxon>
    </lineage>
</organism>
<dbReference type="Pfam" id="PF10346">
    <property type="entry name" value="Con-6"/>
    <property type="match status" value="1"/>
</dbReference>
<accession>A0A9P4MZ52</accession>
<protein>
    <submittedName>
        <fullName evidence="2">Uncharacterized protein</fullName>
    </submittedName>
</protein>
<gene>
    <name evidence="2" type="ORF">GQ43DRAFT_437465</name>
</gene>
<feature type="compositionally biased region" description="Basic and acidic residues" evidence="1">
    <location>
        <begin position="51"/>
        <end position="69"/>
    </location>
</feature>
<keyword evidence="3" id="KW-1185">Reference proteome</keyword>
<dbReference type="EMBL" id="ML993865">
    <property type="protein sequence ID" value="KAF2204938.1"/>
    <property type="molecule type" value="Genomic_DNA"/>
</dbReference>
<feature type="region of interest" description="Disordered" evidence="1">
    <location>
        <begin position="1"/>
        <end position="69"/>
    </location>
</feature>
<comment type="caution">
    <text evidence="2">The sequence shown here is derived from an EMBL/GenBank/DDBJ whole genome shotgun (WGS) entry which is preliminary data.</text>
</comment>
<evidence type="ECO:0000256" key="1">
    <source>
        <dbReference type="SAM" id="MobiDB-lite"/>
    </source>
</evidence>
<dbReference type="OrthoDB" id="5419162at2759"/>
<evidence type="ECO:0000313" key="2">
    <source>
        <dbReference type="EMBL" id="KAF2204938.1"/>
    </source>
</evidence>
<evidence type="ECO:0000313" key="3">
    <source>
        <dbReference type="Proteomes" id="UP000799536"/>
    </source>
</evidence>
<proteinExistence type="predicted"/>
<dbReference type="Proteomes" id="UP000799536">
    <property type="component" value="Unassembled WGS sequence"/>
</dbReference>
<name>A0A9P4MZ52_9PLEO</name>
<dbReference type="InterPro" id="IPR018824">
    <property type="entry name" value="Conidiation-specific_6"/>
</dbReference>
<feature type="compositionally biased region" description="Polar residues" evidence="1">
    <location>
        <begin position="1"/>
        <end position="13"/>
    </location>
</feature>